<accession>A0A562VH21</accession>
<dbReference type="SUPFAM" id="SSF46785">
    <property type="entry name" value="Winged helix' DNA-binding domain"/>
    <property type="match status" value="1"/>
</dbReference>
<sequence length="352" mass="37175">MFVTGSIVIQDGCVELQQLRYVVEVAETRNFTRAAERCRVVQSALSHQIARLERELGARLFARTSRSVRLTPAGEAFLPAARQCLAAAERARAEVAAAVGEVRGELVVGLIPTVAAVDVPVALRTFRGRHPHVNVRLRVGASEDLVEQVRQGTMDVAFLGLPTTARPEGVATRELARDRLVAVVAPGHPLAGETVVDLRRLSREVFVDLPAGTAGRAQSDLAFAAAGLRRDVAFEVSSADFIARLVVEDLGVALLPSGYVPRLTGVVTVEVADAPARMEHVVWSRIGASPAAQAFLALLDGSRPGHGDSGGNGAAGLPARPSDRQVSPRSSATVETGTLRTPSKAARTGDSM</sequence>
<proteinExistence type="inferred from homology"/>
<keyword evidence="2" id="KW-0805">Transcription regulation</keyword>
<keyword evidence="4" id="KW-0804">Transcription</keyword>
<dbReference type="OrthoDB" id="3181812at2"/>
<dbReference type="FunFam" id="1.10.10.10:FF:000001">
    <property type="entry name" value="LysR family transcriptional regulator"/>
    <property type="match status" value="1"/>
</dbReference>
<evidence type="ECO:0000313" key="8">
    <source>
        <dbReference type="Proteomes" id="UP000321617"/>
    </source>
</evidence>
<dbReference type="InterPro" id="IPR036388">
    <property type="entry name" value="WH-like_DNA-bd_sf"/>
</dbReference>
<dbReference type="AlphaFoldDB" id="A0A562VH21"/>
<name>A0A562VH21_9ACTN</name>
<dbReference type="GO" id="GO:0003700">
    <property type="term" value="F:DNA-binding transcription factor activity"/>
    <property type="evidence" value="ECO:0007669"/>
    <property type="project" value="InterPro"/>
</dbReference>
<dbReference type="InterPro" id="IPR000847">
    <property type="entry name" value="LysR_HTH_N"/>
</dbReference>
<evidence type="ECO:0000256" key="5">
    <source>
        <dbReference type="SAM" id="MobiDB-lite"/>
    </source>
</evidence>
<keyword evidence="8" id="KW-1185">Reference proteome</keyword>
<dbReference type="Pfam" id="PF00126">
    <property type="entry name" value="HTH_1"/>
    <property type="match status" value="1"/>
</dbReference>
<dbReference type="GO" id="GO:0003677">
    <property type="term" value="F:DNA binding"/>
    <property type="evidence" value="ECO:0007669"/>
    <property type="project" value="UniProtKB-KW"/>
</dbReference>
<evidence type="ECO:0000256" key="1">
    <source>
        <dbReference type="ARBA" id="ARBA00009437"/>
    </source>
</evidence>
<dbReference type="Gene3D" id="3.40.190.290">
    <property type="match status" value="1"/>
</dbReference>
<evidence type="ECO:0000259" key="6">
    <source>
        <dbReference type="PROSITE" id="PS50931"/>
    </source>
</evidence>
<dbReference type="EMBL" id="VLLL01000001">
    <property type="protein sequence ID" value="TWJ17179.1"/>
    <property type="molecule type" value="Genomic_DNA"/>
</dbReference>
<comment type="caution">
    <text evidence="7">The sequence shown here is derived from an EMBL/GenBank/DDBJ whole genome shotgun (WGS) entry which is preliminary data.</text>
</comment>
<protein>
    <submittedName>
        <fullName evidence="7">DNA-binding transcriptional LysR family regulator</fullName>
    </submittedName>
</protein>
<comment type="similarity">
    <text evidence="1">Belongs to the LysR transcriptional regulatory family.</text>
</comment>
<reference evidence="7 8" key="1">
    <citation type="journal article" date="2013" name="Stand. Genomic Sci.">
        <title>Genomic Encyclopedia of Type Strains, Phase I: The one thousand microbial genomes (KMG-I) project.</title>
        <authorList>
            <person name="Kyrpides N.C."/>
            <person name="Woyke T."/>
            <person name="Eisen J.A."/>
            <person name="Garrity G."/>
            <person name="Lilburn T.G."/>
            <person name="Beck B.J."/>
            <person name="Whitman W.B."/>
            <person name="Hugenholtz P."/>
            <person name="Klenk H.P."/>
        </authorList>
    </citation>
    <scope>NUCLEOTIDE SEQUENCE [LARGE SCALE GENOMIC DNA]</scope>
    <source>
        <strain evidence="7 8">DSM 45044</strain>
    </source>
</reference>
<dbReference type="Proteomes" id="UP000321617">
    <property type="component" value="Unassembled WGS sequence"/>
</dbReference>
<evidence type="ECO:0000256" key="3">
    <source>
        <dbReference type="ARBA" id="ARBA00023125"/>
    </source>
</evidence>
<dbReference type="PROSITE" id="PS50931">
    <property type="entry name" value="HTH_LYSR"/>
    <property type="match status" value="1"/>
</dbReference>
<dbReference type="PANTHER" id="PTHR30346">
    <property type="entry name" value="TRANSCRIPTIONAL DUAL REGULATOR HCAR-RELATED"/>
    <property type="match status" value="1"/>
</dbReference>
<evidence type="ECO:0000256" key="2">
    <source>
        <dbReference type="ARBA" id="ARBA00023015"/>
    </source>
</evidence>
<dbReference type="GO" id="GO:0032993">
    <property type="term" value="C:protein-DNA complex"/>
    <property type="evidence" value="ECO:0007669"/>
    <property type="project" value="TreeGrafter"/>
</dbReference>
<feature type="compositionally biased region" description="Polar residues" evidence="5">
    <location>
        <begin position="324"/>
        <end position="341"/>
    </location>
</feature>
<feature type="domain" description="HTH lysR-type" evidence="6">
    <location>
        <begin position="14"/>
        <end position="71"/>
    </location>
</feature>
<dbReference type="SUPFAM" id="SSF53850">
    <property type="entry name" value="Periplasmic binding protein-like II"/>
    <property type="match status" value="1"/>
</dbReference>
<dbReference type="PANTHER" id="PTHR30346:SF30">
    <property type="entry name" value="SMALL NEUTRAL PROTEASE REGULATORY PROTEIN"/>
    <property type="match status" value="1"/>
</dbReference>
<keyword evidence="3 7" id="KW-0238">DNA-binding</keyword>
<dbReference type="PRINTS" id="PR00039">
    <property type="entry name" value="HTHLYSR"/>
</dbReference>
<dbReference type="InterPro" id="IPR005119">
    <property type="entry name" value="LysR_subst-bd"/>
</dbReference>
<evidence type="ECO:0000256" key="4">
    <source>
        <dbReference type="ARBA" id="ARBA00023163"/>
    </source>
</evidence>
<dbReference type="Pfam" id="PF03466">
    <property type="entry name" value="LysR_substrate"/>
    <property type="match status" value="1"/>
</dbReference>
<evidence type="ECO:0000313" key="7">
    <source>
        <dbReference type="EMBL" id="TWJ17179.1"/>
    </source>
</evidence>
<dbReference type="InterPro" id="IPR036390">
    <property type="entry name" value="WH_DNA-bd_sf"/>
</dbReference>
<organism evidence="7 8">
    <name type="scientific">Stackebrandtia albiflava</name>
    <dbReference type="NCBI Taxonomy" id="406432"/>
    <lineage>
        <taxon>Bacteria</taxon>
        <taxon>Bacillati</taxon>
        <taxon>Actinomycetota</taxon>
        <taxon>Actinomycetes</taxon>
        <taxon>Glycomycetales</taxon>
        <taxon>Glycomycetaceae</taxon>
        <taxon>Stackebrandtia</taxon>
    </lineage>
</organism>
<dbReference type="CDD" id="cd08436">
    <property type="entry name" value="PBP2_LTTR_like_3"/>
    <property type="match status" value="1"/>
</dbReference>
<feature type="region of interest" description="Disordered" evidence="5">
    <location>
        <begin position="306"/>
        <end position="352"/>
    </location>
</feature>
<dbReference type="Gene3D" id="1.10.10.10">
    <property type="entry name" value="Winged helix-like DNA-binding domain superfamily/Winged helix DNA-binding domain"/>
    <property type="match status" value="1"/>
</dbReference>
<gene>
    <name evidence="7" type="ORF">LX16_0097</name>
</gene>